<evidence type="ECO:0000313" key="3">
    <source>
        <dbReference type="EMBL" id="SHI51932.1"/>
    </source>
</evidence>
<dbReference type="Proteomes" id="UP000184192">
    <property type="component" value="Unassembled WGS sequence"/>
</dbReference>
<protein>
    <submittedName>
        <fullName evidence="3">Alginate export</fullName>
    </submittedName>
</protein>
<feature type="domain" description="Alginate export" evidence="2">
    <location>
        <begin position="29"/>
        <end position="361"/>
    </location>
</feature>
<evidence type="ECO:0000313" key="4">
    <source>
        <dbReference type="Proteomes" id="UP000184192"/>
    </source>
</evidence>
<accession>A0A1M6BT32</accession>
<dbReference type="eggNOG" id="COG3203">
    <property type="taxonomic scope" value="Bacteria"/>
</dbReference>
<evidence type="ECO:0000256" key="1">
    <source>
        <dbReference type="SAM" id="SignalP"/>
    </source>
</evidence>
<reference evidence="4" key="1">
    <citation type="submission" date="2016-11" db="EMBL/GenBank/DDBJ databases">
        <authorList>
            <person name="Varghese N."/>
            <person name="Submissions S."/>
        </authorList>
    </citation>
    <scope>NUCLEOTIDE SEQUENCE [LARGE SCALE GENOMIC DNA]</scope>
    <source>
        <strain evidence="4">DSM 26884</strain>
    </source>
</reference>
<dbReference type="EMBL" id="FQZN01000003">
    <property type="protein sequence ID" value="SHI51932.1"/>
    <property type="molecule type" value="Genomic_DNA"/>
</dbReference>
<dbReference type="InterPro" id="IPR025388">
    <property type="entry name" value="Alginate_export_dom"/>
</dbReference>
<gene>
    <name evidence="3" type="ORF">SAMN05444350_103143</name>
</gene>
<keyword evidence="4" id="KW-1185">Reference proteome</keyword>
<organism evidence="3 4">
    <name type="scientific">Bacteroides stercorirosoris</name>
    <dbReference type="NCBI Taxonomy" id="871324"/>
    <lineage>
        <taxon>Bacteria</taxon>
        <taxon>Pseudomonadati</taxon>
        <taxon>Bacteroidota</taxon>
        <taxon>Bacteroidia</taxon>
        <taxon>Bacteroidales</taxon>
        <taxon>Bacteroidaceae</taxon>
        <taxon>Bacteroides</taxon>
    </lineage>
</organism>
<dbReference type="RefSeq" id="WP_025832812.1">
    <property type="nucleotide sequence ID" value="NZ_FQZN01000003.1"/>
</dbReference>
<sequence length="430" mass="48983">MKTTYWAMLLMLLPSMAYTQTTEKENDFSMSIQIRPRAEYRNGALVPRNEGEEPAGFINNRARLSMEYKRSDLQMKISAQHVGVWGQDPQIDKNGRFIMNEAWAKLNFGKGFFARLGRQSLVYDDERILGGLDWNIAGRYHDALKLGYANPNNQLHLILAFNQNDETKIGGTYYQQNGAQPYKNMQTFWYHYFSSYTSFDASLLFMNLGLETGDAATKESHTRYLQTMGTYITCKINVWDVIGAFYYQTGKNQNVQKVSAFMASLQVAYAFASSSLEPTWTIVASADYLSGNSGGSDKYKAFNPLYGTHHKFYGAMDYFYASDFVSGYAPGLFDKRLGVRFRASDKVDMDLNYHHFSTAAKLSGLKKALGSEMDYQINWSVMKDVKLSAGYSIMRGTETMDVVKGGNHKSWQDWGWVSVNINPRVLFVKW</sequence>
<name>A0A1M6BT32_9BACE</name>
<evidence type="ECO:0000259" key="2">
    <source>
        <dbReference type="Pfam" id="PF13372"/>
    </source>
</evidence>
<dbReference type="InterPro" id="IPR053728">
    <property type="entry name" value="Alginate_Permeability_Chnl"/>
</dbReference>
<keyword evidence="1" id="KW-0732">Signal</keyword>
<feature type="signal peptide" evidence="1">
    <location>
        <begin position="1"/>
        <end position="19"/>
    </location>
</feature>
<dbReference type="Gene3D" id="2.40.160.100">
    <property type="match status" value="1"/>
</dbReference>
<dbReference type="GeneID" id="92710961"/>
<feature type="chain" id="PRO_5009916174" evidence="1">
    <location>
        <begin position="20"/>
        <end position="430"/>
    </location>
</feature>
<proteinExistence type="predicted"/>
<dbReference type="AlphaFoldDB" id="A0A1M6BT32"/>
<dbReference type="Pfam" id="PF13372">
    <property type="entry name" value="Alginate_exp"/>
    <property type="match status" value="1"/>
</dbReference>